<protein>
    <submittedName>
        <fullName evidence="2">Uncharacterized protein</fullName>
    </submittedName>
</protein>
<dbReference type="Proteomes" id="UP000195913">
    <property type="component" value="Unassembled WGS sequence"/>
</dbReference>
<proteinExistence type="predicted"/>
<feature type="transmembrane region" description="Helical" evidence="1">
    <location>
        <begin position="179"/>
        <end position="203"/>
    </location>
</feature>
<accession>A0A1R4GK01</accession>
<evidence type="ECO:0000313" key="3">
    <source>
        <dbReference type="Proteomes" id="UP000195913"/>
    </source>
</evidence>
<keyword evidence="1" id="KW-0812">Transmembrane</keyword>
<feature type="transmembrane region" description="Helical" evidence="1">
    <location>
        <begin position="264"/>
        <end position="286"/>
    </location>
</feature>
<evidence type="ECO:0000313" key="2">
    <source>
        <dbReference type="EMBL" id="SJM68450.1"/>
    </source>
</evidence>
<keyword evidence="3" id="KW-1185">Reference proteome</keyword>
<reference evidence="2 3" key="1">
    <citation type="submission" date="2017-02" db="EMBL/GenBank/DDBJ databases">
        <authorList>
            <person name="Peterson S.W."/>
        </authorList>
    </citation>
    <scope>NUCLEOTIDE SEQUENCE [LARGE SCALE GENOMIC DNA]</scope>
    <source>
        <strain evidence="2 3">B Ar 00.02</strain>
    </source>
</reference>
<dbReference type="AlphaFoldDB" id="A0A1R4GK01"/>
<evidence type="ECO:0000256" key="1">
    <source>
        <dbReference type="SAM" id="Phobius"/>
    </source>
</evidence>
<dbReference type="EMBL" id="FUHW01000038">
    <property type="protein sequence ID" value="SJM68450.1"/>
    <property type="molecule type" value="Genomic_DNA"/>
</dbReference>
<keyword evidence="1" id="KW-0472">Membrane</keyword>
<gene>
    <name evidence="2" type="ORF">FM101_11035</name>
</gene>
<sequence length="292" mass="29596">MLMILSALLACGAVTGSSVDRLAHTAEPARQIAGALPADQDIRAELPQVMIDGIRDALPGSIELPEALAEPLNRASARAVDVVLDSDGFQPAWLESIDESREIFVDRLSTVRDGSAKTAPATLELGPVVDLGIGGLKDASPGVGLGLVIDSLGQDIKTSVPLDLPSSDPAVAQRVATTVWLAGFWGWVALGSGLLALGAVVLARPWSRGGVVAVGGIVVCLWSAALLVLATRIAPEGAVQASAGLGALAGSKIMNGLSEQVHGVGVSSLVGGAAVLVAGVVIRLLVGRRRNG</sequence>
<name>A0A1R4GK01_9MICC</name>
<feature type="transmembrane region" description="Helical" evidence="1">
    <location>
        <begin position="210"/>
        <end position="230"/>
    </location>
</feature>
<organism evidence="2 3">
    <name type="scientific">Arthrobacter rhombi</name>
    <dbReference type="NCBI Taxonomy" id="71253"/>
    <lineage>
        <taxon>Bacteria</taxon>
        <taxon>Bacillati</taxon>
        <taxon>Actinomycetota</taxon>
        <taxon>Actinomycetes</taxon>
        <taxon>Micrococcales</taxon>
        <taxon>Micrococcaceae</taxon>
        <taxon>Arthrobacter</taxon>
    </lineage>
</organism>
<keyword evidence="1" id="KW-1133">Transmembrane helix</keyword>